<keyword evidence="10" id="KW-0966">Cell projection</keyword>
<comment type="subcellular location">
    <subcellularLocation>
        <location evidence="1 5">Bacterial flagellum basal body</location>
    </subcellularLocation>
</comment>
<feature type="domain" description="Flagellar hook protein FlgE/F/G-like D1" evidence="9">
    <location>
        <begin position="77"/>
        <end position="134"/>
    </location>
</feature>
<evidence type="ECO:0000256" key="3">
    <source>
        <dbReference type="ARBA" id="ARBA00019015"/>
    </source>
</evidence>
<dbReference type="NCBIfam" id="NF005286">
    <property type="entry name" value="PRK06803.1"/>
    <property type="match status" value="1"/>
</dbReference>
<evidence type="ECO:0000313" key="10">
    <source>
        <dbReference type="EMBL" id="ABE56923.1"/>
    </source>
</evidence>
<dbReference type="EMBL" id="CP000302">
    <property type="protein sequence ID" value="ABE56923.1"/>
    <property type="molecule type" value="Genomic_DNA"/>
</dbReference>
<dbReference type="InterPro" id="IPR010930">
    <property type="entry name" value="Flg_bb/hook_C_dom"/>
</dbReference>
<dbReference type="Pfam" id="PF00460">
    <property type="entry name" value="Flg_bb_rod"/>
    <property type="match status" value="1"/>
</dbReference>
<dbReference type="PANTHER" id="PTHR30435:SF1">
    <property type="entry name" value="FLAGELLAR HOOK PROTEIN FLGE"/>
    <property type="match status" value="1"/>
</dbReference>
<dbReference type="Pfam" id="PF07559">
    <property type="entry name" value="FlgE_D2"/>
    <property type="match status" value="1"/>
</dbReference>
<dbReference type="RefSeq" id="WP_011498062.1">
    <property type="nucleotide sequence ID" value="NC_007954.1"/>
</dbReference>
<dbReference type="GO" id="GO:0009425">
    <property type="term" value="C:bacterial-type flagellum basal body"/>
    <property type="evidence" value="ECO:0007669"/>
    <property type="project" value="UniProtKB-SubCell"/>
</dbReference>
<sequence>MSFNIALSGLQSTTQDLNTISNNIANSSTVGFRGGRSEFAAIYNGGQAGGVSVMSTTQNFTKGGSLTYTGRQLDMGIQGDGFFVLKGTDGANMYARAGMFHQDSQGFVVDPVGNRLQGYGASATGRIQTGNAIDLQIQTASLAAKATTDVALVSNLDARVAVIDPLVTPFDATKSDTFHSSNTVSVYDSLGTEHAMIQYYVKTGPNDWNVHFMMDGKDVTPAAGHKMTFDSNGVLQTGKTLNLAIADPTLLKGASALSFDIAYDKSTQYAANYNNSSLRQDGFTSGELKGVRLDDNGLVYGTYTNGQELLQGQVALANFSNPNGLKPVSNNAWIASNEAGQAIMGAPSTGTMGTVTGGYLEGSNVDTTAEMVNLMSAQRNYQSNAKVLDVNSTMQQALLNSI</sequence>
<keyword evidence="10" id="KW-0969">Cilium</keyword>
<dbReference type="Pfam" id="PF22692">
    <property type="entry name" value="LlgE_F_G_D1"/>
    <property type="match status" value="1"/>
</dbReference>
<gene>
    <name evidence="10" type="ordered locus">Sden_3648</name>
</gene>
<organism evidence="10 11">
    <name type="scientific">Shewanella denitrificans (strain OS217 / ATCC BAA-1090 / DSM 15013)</name>
    <dbReference type="NCBI Taxonomy" id="318161"/>
    <lineage>
        <taxon>Bacteria</taxon>
        <taxon>Pseudomonadati</taxon>
        <taxon>Pseudomonadota</taxon>
        <taxon>Gammaproteobacteria</taxon>
        <taxon>Alteromonadales</taxon>
        <taxon>Shewanellaceae</taxon>
        <taxon>Shewanella</taxon>
    </lineage>
</organism>
<dbReference type="InterPro" id="IPR053967">
    <property type="entry name" value="LlgE_F_G-like_D1"/>
</dbReference>
<feature type="domain" description="Flagellar basal-body/hook protein C-terminal" evidence="7">
    <location>
        <begin position="358"/>
        <end position="400"/>
    </location>
</feature>
<dbReference type="AlphaFoldDB" id="Q12I03"/>
<dbReference type="Gene3D" id="2.60.98.20">
    <property type="entry name" value="Flagellar hook protein FlgE"/>
    <property type="match status" value="1"/>
</dbReference>
<evidence type="ECO:0000259" key="9">
    <source>
        <dbReference type="Pfam" id="PF22692"/>
    </source>
</evidence>
<dbReference type="InterPro" id="IPR020013">
    <property type="entry name" value="Flagellar_FlgE/F/G"/>
</dbReference>
<comment type="similarity">
    <text evidence="2 5">Belongs to the flagella basal body rod proteins family.</text>
</comment>
<dbReference type="InterPro" id="IPR001444">
    <property type="entry name" value="Flag_bb_rod_N"/>
</dbReference>
<dbReference type="STRING" id="318161.Sden_3648"/>
<protein>
    <recommendedName>
        <fullName evidence="3 5">Flagellar hook protein FlgE</fullName>
    </recommendedName>
</protein>
<dbReference type="SUPFAM" id="SSF117143">
    <property type="entry name" value="Flagellar hook protein flgE"/>
    <property type="match status" value="1"/>
</dbReference>
<evidence type="ECO:0000259" key="8">
    <source>
        <dbReference type="Pfam" id="PF07559"/>
    </source>
</evidence>
<dbReference type="InterPro" id="IPR019776">
    <property type="entry name" value="Flagellar_basal_body_rod_CS"/>
</dbReference>
<dbReference type="eggNOG" id="COG1749">
    <property type="taxonomic scope" value="Bacteria"/>
</dbReference>
<keyword evidence="11" id="KW-1185">Reference proteome</keyword>
<dbReference type="GO" id="GO:0005829">
    <property type="term" value="C:cytosol"/>
    <property type="evidence" value="ECO:0007669"/>
    <property type="project" value="TreeGrafter"/>
</dbReference>
<dbReference type="GO" id="GO:0009424">
    <property type="term" value="C:bacterial-type flagellum hook"/>
    <property type="evidence" value="ECO:0007669"/>
    <property type="project" value="TreeGrafter"/>
</dbReference>
<dbReference type="PROSITE" id="PS00588">
    <property type="entry name" value="FLAGELLA_BB_ROD"/>
    <property type="match status" value="1"/>
</dbReference>
<evidence type="ECO:0000256" key="5">
    <source>
        <dbReference type="RuleBase" id="RU362116"/>
    </source>
</evidence>
<evidence type="ECO:0000259" key="6">
    <source>
        <dbReference type="Pfam" id="PF00460"/>
    </source>
</evidence>
<accession>Q12I03</accession>
<dbReference type="Proteomes" id="UP000001982">
    <property type="component" value="Chromosome"/>
</dbReference>
<comment type="function">
    <text evidence="5">A flexible structure which links the flagellar filament to the drive apparatus in the basal body.</text>
</comment>
<feature type="domain" description="Flagellar basal body rod protein N-terminal" evidence="6">
    <location>
        <begin position="3"/>
        <end position="33"/>
    </location>
</feature>
<keyword evidence="4 5" id="KW-0975">Bacterial flagellum</keyword>
<evidence type="ECO:0000256" key="4">
    <source>
        <dbReference type="ARBA" id="ARBA00023143"/>
    </source>
</evidence>
<dbReference type="OrthoDB" id="8578401at2"/>
<dbReference type="NCBIfam" id="TIGR03506">
    <property type="entry name" value="FlgEFG_subfam"/>
    <property type="match status" value="1"/>
</dbReference>
<dbReference type="Pfam" id="PF06429">
    <property type="entry name" value="Flg_bbr_C"/>
    <property type="match status" value="1"/>
</dbReference>
<evidence type="ECO:0000259" key="7">
    <source>
        <dbReference type="Pfam" id="PF06429"/>
    </source>
</evidence>
<keyword evidence="10" id="KW-0282">Flagellum</keyword>
<dbReference type="InterPro" id="IPR037925">
    <property type="entry name" value="FlgE/F/G-like"/>
</dbReference>
<proteinExistence type="inferred from homology"/>
<dbReference type="HOGENOM" id="CLU_013687_2_0_6"/>
<name>Q12I03_SHEDO</name>
<dbReference type="InterPro" id="IPR037058">
    <property type="entry name" value="Falgellar_hook_FlgE_sf"/>
</dbReference>
<dbReference type="GO" id="GO:0071978">
    <property type="term" value="P:bacterial-type flagellum-dependent swarming motility"/>
    <property type="evidence" value="ECO:0007669"/>
    <property type="project" value="TreeGrafter"/>
</dbReference>
<evidence type="ECO:0000256" key="1">
    <source>
        <dbReference type="ARBA" id="ARBA00004117"/>
    </source>
</evidence>
<dbReference type="KEGG" id="sdn:Sden_3648"/>
<evidence type="ECO:0000313" key="11">
    <source>
        <dbReference type="Proteomes" id="UP000001982"/>
    </source>
</evidence>
<evidence type="ECO:0000256" key="2">
    <source>
        <dbReference type="ARBA" id="ARBA00009677"/>
    </source>
</evidence>
<dbReference type="InterPro" id="IPR011491">
    <property type="entry name" value="FlgE_D2"/>
</dbReference>
<feature type="domain" description="Flagellar hook protein FlgE D2" evidence="8">
    <location>
        <begin position="155"/>
        <end position="283"/>
    </location>
</feature>
<dbReference type="NCBIfam" id="NF004238">
    <property type="entry name" value="PRK05682.1-1"/>
    <property type="match status" value="1"/>
</dbReference>
<dbReference type="PANTHER" id="PTHR30435">
    <property type="entry name" value="FLAGELLAR PROTEIN"/>
    <property type="match status" value="1"/>
</dbReference>
<reference evidence="10 11" key="1">
    <citation type="submission" date="2006-03" db="EMBL/GenBank/DDBJ databases">
        <title>Complete sequence of Shewanella denitrificans OS217.</title>
        <authorList>
            <consortium name="US DOE Joint Genome Institute"/>
            <person name="Copeland A."/>
            <person name="Lucas S."/>
            <person name="Lapidus A."/>
            <person name="Barry K."/>
            <person name="Detter J.C."/>
            <person name="Glavina del Rio T."/>
            <person name="Hammon N."/>
            <person name="Israni S."/>
            <person name="Dalin E."/>
            <person name="Tice H."/>
            <person name="Pitluck S."/>
            <person name="Brettin T."/>
            <person name="Bruce D."/>
            <person name="Han C."/>
            <person name="Tapia R."/>
            <person name="Gilna P."/>
            <person name="Kiss H."/>
            <person name="Schmutz J."/>
            <person name="Larimer F."/>
            <person name="Land M."/>
            <person name="Hauser L."/>
            <person name="Kyrpides N."/>
            <person name="Lykidis A."/>
            <person name="Richardson P."/>
        </authorList>
    </citation>
    <scope>NUCLEOTIDE SEQUENCE [LARGE SCALE GENOMIC DNA]</scope>
    <source>
        <strain evidence="11">OS217 / ATCC BAA-1090 / DSM 15013</strain>
    </source>
</reference>